<dbReference type="PATRIC" id="fig|391937.3.peg.3584"/>
<sequence>MANRIGVPTFFAAGDQIEASSIQSAGQVCKMTGFHVGADLIAQLAEEAKLPGYDRIVEAFRTGFIWQELDDRPMLRAHLMQMADNPYNGILGRLYAESHALAALVEIASISRQERSPFPSLTRTHRERVEHATALLNEGLANPPSVPEIARIVGMNETGLRRSFKALYGMTIMEYLRERRLEVARALLRERNMSVSEIAYRIGFNNPANFATAYRRRFGCSPSQDFNDSK</sequence>
<dbReference type="Gene3D" id="1.10.10.60">
    <property type="entry name" value="Homeodomain-like"/>
    <property type="match status" value="2"/>
</dbReference>
<evidence type="ECO:0000313" key="5">
    <source>
        <dbReference type="EMBL" id="EKF17549.1"/>
    </source>
</evidence>
<keyword evidence="1" id="KW-0805">Transcription regulation</keyword>
<dbReference type="PRINTS" id="PR00032">
    <property type="entry name" value="HTHARAC"/>
</dbReference>
<evidence type="ECO:0000256" key="2">
    <source>
        <dbReference type="ARBA" id="ARBA00023125"/>
    </source>
</evidence>
<accession>K2LII0</accession>
<dbReference type="eggNOG" id="COG2207">
    <property type="taxonomic scope" value="Bacteria"/>
</dbReference>
<dbReference type="GO" id="GO:0043565">
    <property type="term" value="F:sequence-specific DNA binding"/>
    <property type="evidence" value="ECO:0007669"/>
    <property type="project" value="InterPro"/>
</dbReference>
<dbReference type="InterPro" id="IPR009057">
    <property type="entry name" value="Homeodomain-like_sf"/>
</dbReference>
<evidence type="ECO:0000256" key="3">
    <source>
        <dbReference type="ARBA" id="ARBA00023163"/>
    </source>
</evidence>
<dbReference type="InterPro" id="IPR053142">
    <property type="entry name" value="PchR_regulatory_protein"/>
</dbReference>
<evidence type="ECO:0000313" key="6">
    <source>
        <dbReference type="Proteomes" id="UP000006786"/>
    </source>
</evidence>
<feature type="domain" description="HTH araC/xylS-type" evidence="4">
    <location>
        <begin position="130"/>
        <end position="228"/>
    </location>
</feature>
<dbReference type="GO" id="GO:0003700">
    <property type="term" value="F:DNA-binding transcription factor activity"/>
    <property type="evidence" value="ECO:0007669"/>
    <property type="project" value="InterPro"/>
</dbReference>
<name>K2LII0_9HYPH</name>
<gene>
    <name evidence="5" type="ORF">NA2_17439</name>
</gene>
<reference evidence="5 6" key="1">
    <citation type="journal article" date="2012" name="J. Bacteriol.">
        <title>Genome Sequence of Nitratireductor pacificus Type Strain pht-3B.</title>
        <authorList>
            <person name="Lai Q."/>
            <person name="Li G."/>
            <person name="Shao Z."/>
        </authorList>
    </citation>
    <scope>NUCLEOTIDE SEQUENCE [LARGE SCALE GENOMIC DNA]</scope>
    <source>
        <strain evidence="6">pht-3B</strain>
    </source>
</reference>
<dbReference type="EMBL" id="AMRM01000022">
    <property type="protein sequence ID" value="EKF17549.1"/>
    <property type="molecule type" value="Genomic_DNA"/>
</dbReference>
<dbReference type="SMART" id="SM00342">
    <property type="entry name" value="HTH_ARAC"/>
    <property type="match status" value="1"/>
</dbReference>
<dbReference type="PROSITE" id="PS01124">
    <property type="entry name" value="HTH_ARAC_FAMILY_2"/>
    <property type="match status" value="1"/>
</dbReference>
<organism evidence="5 6">
    <name type="scientific">Nitratireductor pacificus pht-3B</name>
    <dbReference type="NCBI Taxonomy" id="391937"/>
    <lineage>
        <taxon>Bacteria</taxon>
        <taxon>Pseudomonadati</taxon>
        <taxon>Pseudomonadota</taxon>
        <taxon>Alphaproteobacteria</taxon>
        <taxon>Hyphomicrobiales</taxon>
        <taxon>Phyllobacteriaceae</taxon>
        <taxon>Nitratireductor</taxon>
    </lineage>
</organism>
<dbReference type="PANTHER" id="PTHR47893:SF1">
    <property type="entry name" value="REGULATORY PROTEIN PCHR"/>
    <property type="match status" value="1"/>
</dbReference>
<keyword evidence="3" id="KW-0804">Transcription</keyword>
<comment type="caution">
    <text evidence="5">The sequence shown here is derived from an EMBL/GenBank/DDBJ whole genome shotgun (WGS) entry which is preliminary data.</text>
</comment>
<dbReference type="Proteomes" id="UP000006786">
    <property type="component" value="Unassembled WGS sequence"/>
</dbReference>
<evidence type="ECO:0000259" key="4">
    <source>
        <dbReference type="PROSITE" id="PS01124"/>
    </source>
</evidence>
<dbReference type="Pfam" id="PF12833">
    <property type="entry name" value="HTH_18"/>
    <property type="match status" value="1"/>
</dbReference>
<dbReference type="InterPro" id="IPR020449">
    <property type="entry name" value="Tscrpt_reg_AraC-type_HTH"/>
</dbReference>
<proteinExistence type="predicted"/>
<dbReference type="InterPro" id="IPR018060">
    <property type="entry name" value="HTH_AraC"/>
</dbReference>
<evidence type="ECO:0000256" key="1">
    <source>
        <dbReference type="ARBA" id="ARBA00023015"/>
    </source>
</evidence>
<protein>
    <submittedName>
        <fullName evidence="5">AraC family transcriptional regulator</fullName>
    </submittedName>
</protein>
<dbReference type="PANTHER" id="PTHR47893">
    <property type="entry name" value="REGULATORY PROTEIN PCHR"/>
    <property type="match status" value="1"/>
</dbReference>
<keyword evidence="6" id="KW-1185">Reference proteome</keyword>
<dbReference type="STRING" id="391937.NA2_17439"/>
<keyword evidence="2" id="KW-0238">DNA-binding</keyword>
<dbReference type="AlphaFoldDB" id="K2LII0"/>
<dbReference type="PROSITE" id="PS00041">
    <property type="entry name" value="HTH_ARAC_FAMILY_1"/>
    <property type="match status" value="1"/>
</dbReference>
<dbReference type="SUPFAM" id="SSF46689">
    <property type="entry name" value="Homeodomain-like"/>
    <property type="match status" value="2"/>
</dbReference>
<dbReference type="InterPro" id="IPR018062">
    <property type="entry name" value="HTH_AraC-typ_CS"/>
</dbReference>